<evidence type="ECO:0000256" key="1">
    <source>
        <dbReference type="ARBA" id="ARBA00004162"/>
    </source>
</evidence>
<dbReference type="PANTHER" id="PTHR11738:SF179">
    <property type="entry name" value="LEUKOCYTE IMMUNOGLOBULIN-LIKE RECEPTOR SUBFAMILY A MEMBER 5"/>
    <property type="match status" value="1"/>
</dbReference>
<evidence type="ECO:0000256" key="12">
    <source>
        <dbReference type="SAM" id="SignalP"/>
    </source>
</evidence>
<dbReference type="GO" id="GO:0005886">
    <property type="term" value="C:plasma membrane"/>
    <property type="evidence" value="ECO:0007669"/>
    <property type="project" value="UniProtKB-SubCell"/>
</dbReference>
<dbReference type="PANTHER" id="PTHR11738">
    <property type="entry name" value="MHC CLASS I NK CELL RECEPTOR"/>
    <property type="match status" value="1"/>
</dbReference>
<dbReference type="Ensembl" id="ENSMICT00000066098.1">
    <property type="protein sequence ID" value="ENSMICP00000048309.1"/>
    <property type="gene ID" value="ENSMICG00000032456.2"/>
</dbReference>
<evidence type="ECO:0000256" key="11">
    <source>
        <dbReference type="SAM" id="Phobius"/>
    </source>
</evidence>
<dbReference type="InterPro" id="IPR036179">
    <property type="entry name" value="Ig-like_dom_sf"/>
</dbReference>
<dbReference type="Pfam" id="PF13895">
    <property type="entry name" value="Ig_2"/>
    <property type="match status" value="1"/>
</dbReference>
<dbReference type="EMBL" id="ABDC03026624">
    <property type="status" value="NOT_ANNOTATED_CDS"/>
    <property type="molecule type" value="Genomic_DNA"/>
</dbReference>
<dbReference type="Gene3D" id="2.60.40.10">
    <property type="entry name" value="Immunoglobulins"/>
    <property type="match status" value="2"/>
</dbReference>
<dbReference type="EMBL" id="ABDC03026622">
    <property type="status" value="NOT_ANNOTATED_CDS"/>
    <property type="molecule type" value="Genomic_DNA"/>
</dbReference>
<evidence type="ECO:0000256" key="10">
    <source>
        <dbReference type="ARBA" id="ARBA00023319"/>
    </source>
</evidence>
<feature type="domain" description="Ig-like" evidence="13">
    <location>
        <begin position="124"/>
        <end position="219"/>
    </location>
</feature>
<evidence type="ECO:0000256" key="9">
    <source>
        <dbReference type="ARBA" id="ARBA00023180"/>
    </source>
</evidence>
<dbReference type="EMBL" id="ABDC03026627">
    <property type="status" value="NOT_ANNOTATED_CDS"/>
    <property type="molecule type" value="Genomic_DNA"/>
</dbReference>
<keyword evidence="10" id="KW-0393">Immunoglobulin domain</keyword>
<dbReference type="InterPro" id="IPR007110">
    <property type="entry name" value="Ig-like_dom"/>
</dbReference>
<evidence type="ECO:0000313" key="14">
    <source>
        <dbReference type="Ensembl" id="ENSMICP00000048309.1"/>
    </source>
</evidence>
<keyword evidence="3 11" id="KW-0812">Transmembrane</keyword>
<evidence type="ECO:0000256" key="8">
    <source>
        <dbReference type="ARBA" id="ARBA00023157"/>
    </source>
</evidence>
<keyword evidence="15" id="KW-1185">Reference proteome</keyword>
<dbReference type="GO" id="GO:0019221">
    <property type="term" value="P:cytokine-mediated signaling pathway"/>
    <property type="evidence" value="ECO:0007669"/>
    <property type="project" value="TreeGrafter"/>
</dbReference>
<keyword evidence="2" id="KW-1003">Cell membrane</keyword>
<dbReference type="EMBL" id="ABDC03026625">
    <property type="status" value="NOT_ANNOTATED_CDS"/>
    <property type="molecule type" value="Genomic_DNA"/>
</dbReference>
<comment type="subcellular location">
    <subcellularLocation>
        <location evidence="1">Cell membrane</location>
        <topology evidence="1">Single-pass membrane protein</topology>
    </subcellularLocation>
</comment>
<keyword evidence="7 11" id="KW-0472">Membrane</keyword>
<feature type="signal peptide" evidence="12">
    <location>
        <begin position="1"/>
        <end position="23"/>
    </location>
</feature>
<feature type="transmembrane region" description="Helical" evidence="11">
    <location>
        <begin position="248"/>
        <end position="266"/>
    </location>
</feature>
<dbReference type="GO" id="GO:0032396">
    <property type="term" value="F:inhibitory MHC class I receptor activity"/>
    <property type="evidence" value="ECO:0007669"/>
    <property type="project" value="TreeGrafter"/>
</dbReference>
<dbReference type="EMBL" id="ABDC03026626">
    <property type="status" value="NOT_ANNOTATED_CDS"/>
    <property type="molecule type" value="Genomic_DNA"/>
</dbReference>
<evidence type="ECO:0000256" key="2">
    <source>
        <dbReference type="ARBA" id="ARBA00022475"/>
    </source>
</evidence>
<feature type="chain" id="PRO_5034563301" description="Ig-like domain-containing protein" evidence="12">
    <location>
        <begin position="24"/>
        <end position="281"/>
    </location>
</feature>
<dbReference type="GO" id="GO:0002764">
    <property type="term" value="P:immune response-regulating signaling pathway"/>
    <property type="evidence" value="ECO:0007669"/>
    <property type="project" value="TreeGrafter"/>
</dbReference>
<dbReference type="EMBL" id="ABDC03026631">
    <property type="status" value="NOT_ANNOTATED_CDS"/>
    <property type="molecule type" value="Genomic_DNA"/>
</dbReference>
<organism evidence="14 15">
    <name type="scientific">Microcebus murinus</name>
    <name type="common">Gray mouse lemur</name>
    <name type="synonym">Lemur murinus</name>
    <dbReference type="NCBI Taxonomy" id="30608"/>
    <lineage>
        <taxon>Eukaryota</taxon>
        <taxon>Metazoa</taxon>
        <taxon>Chordata</taxon>
        <taxon>Craniata</taxon>
        <taxon>Vertebrata</taxon>
        <taxon>Euteleostomi</taxon>
        <taxon>Mammalia</taxon>
        <taxon>Eutheria</taxon>
        <taxon>Euarchontoglires</taxon>
        <taxon>Primates</taxon>
        <taxon>Strepsirrhini</taxon>
        <taxon>Lemuriformes</taxon>
        <taxon>Cheirogaleidae</taxon>
        <taxon>Microcebus</taxon>
    </lineage>
</organism>
<dbReference type="InterPro" id="IPR013783">
    <property type="entry name" value="Ig-like_fold"/>
</dbReference>
<keyword evidence="5" id="KW-0677">Repeat</keyword>
<reference evidence="14" key="1">
    <citation type="submission" date="2016-12" db="EMBL/GenBank/DDBJ databases">
        <title>Mouse lemur reference genome and diversity panel.</title>
        <authorList>
            <person name="Harris R."/>
            <person name="Larsen P."/>
            <person name="Liu Y."/>
            <person name="Hughes D.S."/>
            <person name="Murali S."/>
            <person name="Raveendran M."/>
            <person name="Korchina V."/>
            <person name="Wang M."/>
            <person name="Jhangiani S."/>
            <person name="Bandaranaike D."/>
            <person name="Bellair M."/>
            <person name="Blankenburg K."/>
            <person name="Chao H."/>
            <person name="Dahdouli M."/>
            <person name="Dinh H."/>
            <person name="Doddapaneni H."/>
            <person name="English A."/>
            <person name="Firestine M."/>
            <person name="Gnanaolivu R."/>
            <person name="Gross S."/>
            <person name="Hernandez B."/>
            <person name="Javaid M."/>
            <person name="Jayaseelan J."/>
            <person name="Jones J."/>
            <person name="Khan Z."/>
            <person name="Kovar C."/>
            <person name="Kurapati P."/>
            <person name="Le B."/>
            <person name="Lee S."/>
            <person name="Li M."/>
            <person name="Mathew T."/>
            <person name="Narasimhan A."/>
            <person name="Ngo D."/>
            <person name="Nguyen L."/>
            <person name="Okwuonu G."/>
            <person name="Ongeri F."/>
            <person name="Osuji N."/>
            <person name="Pu L.-L."/>
            <person name="Puazo M."/>
            <person name="Quiroz J."/>
            <person name="Raj R."/>
            <person name="Rajbhandari K."/>
            <person name="Reid J.G."/>
            <person name="Santibanez J."/>
            <person name="Sexton D."/>
            <person name="Skinner E."/>
            <person name="Vee V."/>
            <person name="Weissenberger G."/>
            <person name="Wu Y."/>
            <person name="Xin Y."/>
            <person name="Han Y."/>
            <person name="Campbell C."/>
            <person name="Brown A."/>
            <person name="Sullivan B."/>
            <person name="Shelton J."/>
            <person name="Brown S."/>
            <person name="Dudchenko O."/>
            <person name="Machol I."/>
            <person name="Durand N."/>
            <person name="Shamim M."/>
            <person name="Lieberman A."/>
            <person name="Muzny D.M."/>
            <person name="Richards S."/>
            <person name="Yoder A."/>
            <person name="Worley K.C."/>
            <person name="Rogers J."/>
            <person name="Gibbs R.A."/>
        </authorList>
    </citation>
    <scope>NUCLEOTIDE SEQUENCE [LARGE SCALE GENOMIC DNA]</scope>
</reference>
<proteinExistence type="predicted"/>
<dbReference type="PROSITE" id="PS50835">
    <property type="entry name" value="IG_LIKE"/>
    <property type="match status" value="1"/>
</dbReference>
<evidence type="ECO:0000256" key="4">
    <source>
        <dbReference type="ARBA" id="ARBA00022729"/>
    </source>
</evidence>
<evidence type="ECO:0000256" key="3">
    <source>
        <dbReference type="ARBA" id="ARBA00022692"/>
    </source>
</evidence>
<dbReference type="SUPFAM" id="SSF48726">
    <property type="entry name" value="Immunoglobulin"/>
    <property type="match status" value="2"/>
</dbReference>
<keyword evidence="6 11" id="KW-1133">Transmembrane helix</keyword>
<evidence type="ECO:0000313" key="15">
    <source>
        <dbReference type="Proteomes" id="UP000694394"/>
    </source>
</evidence>
<dbReference type="FunFam" id="2.60.40.10:FF:000049">
    <property type="entry name" value="Leukocyte immunoglobulin-like receptor subfamily B member 1"/>
    <property type="match status" value="2"/>
</dbReference>
<sequence>MTPTLMALLCLGLSLGTRTRVQAGTLPKPTLWAKPDSVITRGSPVTMWCQGTLVAQEYHLVKEGSPERWVMQSPPEPGSKVMFPIPSMTEHYIGQYQCYYYSLAGWSEPSDTLELVVTGFYGKPTLSAVPSPVVTPGGKVTLQCGSQLRFDVFILTQGTEYKLSWHIESHEHPRGQFKALFPVGLVAPSHSWTFRCYGYHRNAPQVWSESSDPLELLVSGAAETISPSQNKSDPTSAPHPQDYTVENLVRMGLAGLILVALGILLFEDWRSRRRHQDAAGR</sequence>
<dbReference type="EMBL" id="ABDC03026630">
    <property type="status" value="NOT_ANNOTATED_CDS"/>
    <property type="molecule type" value="Genomic_DNA"/>
</dbReference>
<reference evidence="14" key="2">
    <citation type="submission" date="2025-08" db="UniProtKB">
        <authorList>
            <consortium name="Ensembl"/>
        </authorList>
    </citation>
    <scope>IDENTIFICATION</scope>
</reference>
<dbReference type="Proteomes" id="UP000694394">
    <property type="component" value="Chromosome 22"/>
</dbReference>
<dbReference type="EMBL" id="ABDC03026628">
    <property type="status" value="NOT_ANNOTATED_CDS"/>
    <property type="molecule type" value="Genomic_DNA"/>
</dbReference>
<accession>A0A8C5YAV4</accession>
<keyword evidence="8" id="KW-1015">Disulfide bond</keyword>
<dbReference type="GeneTree" id="ENSGT01100000263478"/>
<keyword evidence="4 12" id="KW-0732">Signal</keyword>
<dbReference type="EMBL" id="ABDC03026623">
    <property type="status" value="NOT_ANNOTATED_CDS"/>
    <property type="molecule type" value="Genomic_DNA"/>
</dbReference>
<dbReference type="AlphaFoldDB" id="A0A8C5YAV4"/>
<reference evidence="14" key="3">
    <citation type="submission" date="2025-09" db="UniProtKB">
        <authorList>
            <consortium name="Ensembl"/>
        </authorList>
    </citation>
    <scope>IDENTIFICATION</scope>
</reference>
<dbReference type="InterPro" id="IPR050412">
    <property type="entry name" value="Ig-like_Receptors_ImmuneReg"/>
</dbReference>
<evidence type="ECO:0000256" key="5">
    <source>
        <dbReference type="ARBA" id="ARBA00022737"/>
    </source>
</evidence>
<dbReference type="EMBL" id="ABDC03026629">
    <property type="status" value="NOT_ANNOTATED_CDS"/>
    <property type="molecule type" value="Genomic_DNA"/>
</dbReference>
<evidence type="ECO:0000259" key="13">
    <source>
        <dbReference type="PROSITE" id="PS50835"/>
    </source>
</evidence>
<keyword evidence="9" id="KW-0325">Glycoprotein</keyword>
<evidence type="ECO:0000256" key="6">
    <source>
        <dbReference type="ARBA" id="ARBA00022989"/>
    </source>
</evidence>
<protein>
    <recommendedName>
        <fullName evidence="13">Ig-like domain-containing protein</fullName>
    </recommendedName>
</protein>
<evidence type="ECO:0000256" key="7">
    <source>
        <dbReference type="ARBA" id="ARBA00023136"/>
    </source>
</evidence>
<name>A0A8C5YAV4_MICMU</name>